<dbReference type="AlphaFoldDB" id="A0AAV7R4Q9"/>
<proteinExistence type="predicted"/>
<evidence type="ECO:0000256" key="1">
    <source>
        <dbReference type="SAM" id="MobiDB-lite"/>
    </source>
</evidence>
<sequence length="427" mass="47671">MERSWEIRGFWRTGIPVGFGGWGDPLVLEDAGDPWVLEEGEICGFWRMGEICGFWRTGEIRGFWRTGEIRGFWRTGRSVGSGGRGDLGRSVGFEGRGDLWVLEDGDICWFWRTGEISGFWRTGEIGGFWRTGEIRGFWRTGEIRGDPWVLEDRDTRGFWRMGRSVGFGGCGRSMGFGGRGDLWVLEDGEICVFWRTGEIRGFWRTGEIRGFWRTGRSVGSGGRGDLGRSVGFGGRGDLWVLDHGGYLWVLEDGGDRVILFVLVMSWSSIADMYFDRFVIFVVHARVPSLRQAAWHCALKGADHDDGLSKDRRDADGEDSPKEGLPQYAGKHPRAADEHQGTQEAKHEGQEEDKAQLTVVGFHNCSVPMLDEDTDNRGSEEGEECGEGSQCHAQRITIGEILDLLRDASVSFLIGPVSISALEAVRGI</sequence>
<reference evidence="2" key="1">
    <citation type="journal article" date="2022" name="bioRxiv">
        <title>Sequencing and chromosome-scale assembly of the giantPleurodeles waltlgenome.</title>
        <authorList>
            <person name="Brown T."/>
            <person name="Elewa A."/>
            <person name="Iarovenko S."/>
            <person name="Subramanian E."/>
            <person name="Araus A.J."/>
            <person name="Petzold A."/>
            <person name="Susuki M."/>
            <person name="Suzuki K.-i.T."/>
            <person name="Hayashi T."/>
            <person name="Toyoda A."/>
            <person name="Oliveira C."/>
            <person name="Osipova E."/>
            <person name="Leigh N.D."/>
            <person name="Simon A."/>
            <person name="Yun M.H."/>
        </authorList>
    </citation>
    <scope>NUCLEOTIDE SEQUENCE</scope>
    <source>
        <strain evidence="2">20211129_DDA</strain>
        <tissue evidence="2">Liver</tissue>
    </source>
</reference>
<feature type="region of interest" description="Disordered" evidence="1">
    <location>
        <begin position="305"/>
        <end position="352"/>
    </location>
</feature>
<keyword evidence="3" id="KW-1185">Reference proteome</keyword>
<feature type="compositionally biased region" description="Basic and acidic residues" evidence="1">
    <location>
        <begin position="333"/>
        <end position="352"/>
    </location>
</feature>
<accession>A0AAV7R4Q9</accession>
<dbReference type="Proteomes" id="UP001066276">
    <property type="component" value="Chromosome 5"/>
</dbReference>
<evidence type="ECO:0000313" key="3">
    <source>
        <dbReference type="Proteomes" id="UP001066276"/>
    </source>
</evidence>
<comment type="caution">
    <text evidence="2">The sequence shown here is derived from an EMBL/GenBank/DDBJ whole genome shotgun (WGS) entry which is preliminary data.</text>
</comment>
<protein>
    <submittedName>
        <fullName evidence="2">Uncharacterized protein</fullName>
    </submittedName>
</protein>
<dbReference type="EMBL" id="JANPWB010000009">
    <property type="protein sequence ID" value="KAJ1147189.1"/>
    <property type="molecule type" value="Genomic_DNA"/>
</dbReference>
<feature type="compositionally biased region" description="Basic and acidic residues" evidence="1">
    <location>
        <begin position="305"/>
        <end position="321"/>
    </location>
</feature>
<organism evidence="2 3">
    <name type="scientific">Pleurodeles waltl</name>
    <name type="common">Iberian ribbed newt</name>
    <dbReference type="NCBI Taxonomy" id="8319"/>
    <lineage>
        <taxon>Eukaryota</taxon>
        <taxon>Metazoa</taxon>
        <taxon>Chordata</taxon>
        <taxon>Craniata</taxon>
        <taxon>Vertebrata</taxon>
        <taxon>Euteleostomi</taxon>
        <taxon>Amphibia</taxon>
        <taxon>Batrachia</taxon>
        <taxon>Caudata</taxon>
        <taxon>Salamandroidea</taxon>
        <taxon>Salamandridae</taxon>
        <taxon>Pleurodelinae</taxon>
        <taxon>Pleurodeles</taxon>
    </lineage>
</organism>
<gene>
    <name evidence="2" type="ORF">NDU88_000070</name>
</gene>
<name>A0AAV7R4Q9_PLEWA</name>
<evidence type="ECO:0000313" key="2">
    <source>
        <dbReference type="EMBL" id="KAJ1147189.1"/>
    </source>
</evidence>